<evidence type="ECO:0000313" key="2">
    <source>
        <dbReference type="Proteomes" id="UP001244207"/>
    </source>
</evidence>
<proteinExistence type="predicted"/>
<dbReference type="Proteomes" id="UP001244207">
    <property type="component" value="Unassembled WGS sequence"/>
</dbReference>
<dbReference type="GeneID" id="85385046"/>
<comment type="caution">
    <text evidence="1">The sequence shown here is derived from an EMBL/GenBank/DDBJ whole genome shotgun (WGS) entry which is preliminary data.</text>
</comment>
<keyword evidence="2" id="KW-1185">Reference proteome</keyword>
<sequence>MGAALREKARGDLLLSVLLGASASSSSSPCLGVLYLSAPNSHQDGCRQDVATNSWLFLPVPLGGCAAKGDPSCRCCLSFMAPDRKENRPLVRDTQGRCAGTAVGVQVRMGNDECKCVPICIHVCQDSQARYLRKGIRMLVRYGQSRISSCLRVQRRRAAASHGQQNIIAVSDGR</sequence>
<dbReference type="AlphaFoldDB" id="A0AAD8XAD6"/>
<organism evidence="1 2">
    <name type="scientific">Glomerella acutata</name>
    <name type="common">Colletotrichum acutatum</name>
    <dbReference type="NCBI Taxonomy" id="27357"/>
    <lineage>
        <taxon>Eukaryota</taxon>
        <taxon>Fungi</taxon>
        <taxon>Dikarya</taxon>
        <taxon>Ascomycota</taxon>
        <taxon>Pezizomycotina</taxon>
        <taxon>Sordariomycetes</taxon>
        <taxon>Hypocreomycetidae</taxon>
        <taxon>Glomerellales</taxon>
        <taxon>Glomerellaceae</taxon>
        <taxon>Colletotrichum</taxon>
        <taxon>Colletotrichum acutatum species complex</taxon>
    </lineage>
</organism>
<protein>
    <submittedName>
        <fullName evidence="1">Uncharacterized protein</fullName>
    </submittedName>
</protein>
<accession>A0AAD8XAD6</accession>
<evidence type="ECO:0000313" key="1">
    <source>
        <dbReference type="EMBL" id="KAK1711218.1"/>
    </source>
</evidence>
<dbReference type="EMBL" id="JAHMHS010000162">
    <property type="protein sequence ID" value="KAK1711218.1"/>
    <property type="molecule type" value="Genomic_DNA"/>
</dbReference>
<reference evidence="1" key="1">
    <citation type="submission" date="2021-12" db="EMBL/GenBank/DDBJ databases">
        <title>Comparative genomics, transcriptomics and evolutionary studies reveal genomic signatures of adaptation to plant cell wall in hemibiotrophic fungi.</title>
        <authorList>
            <consortium name="DOE Joint Genome Institute"/>
            <person name="Baroncelli R."/>
            <person name="Diaz J.F."/>
            <person name="Benocci T."/>
            <person name="Peng M."/>
            <person name="Battaglia E."/>
            <person name="Haridas S."/>
            <person name="Andreopoulos W."/>
            <person name="Labutti K."/>
            <person name="Pangilinan J."/>
            <person name="Floch G.L."/>
            <person name="Makela M.R."/>
            <person name="Henrissat B."/>
            <person name="Grigoriev I.V."/>
            <person name="Crouch J.A."/>
            <person name="De Vries R.P."/>
            <person name="Sukno S.A."/>
            <person name="Thon M.R."/>
        </authorList>
    </citation>
    <scope>NUCLEOTIDE SEQUENCE</scope>
    <source>
        <strain evidence="1">CBS 112980</strain>
    </source>
</reference>
<name>A0AAD8XAD6_GLOAC</name>
<gene>
    <name evidence="1" type="ORF">BDZ83DRAFT_120944</name>
</gene>
<dbReference type="RefSeq" id="XP_060359021.1">
    <property type="nucleotide sequence ID" value="XM_060501147.1"/>
</dbReference>